<name>A0A345E5W8_9EURY</name>
<dbReference type="KEGG" id="haj:DU500_14770"/>
<sequence length="301" mass="34353">MSNVSLSPSRLATYATCPRQYDYSYVQDVITPDRTELYLNQGTIYHETIEEVCDETDPVDSSEAIHERAMDIFDAKWAEHSTPADYESEAHQEYQRVENRAGVEAFFDPDGGDGIDHARQSIATECWVECERDGRALHGKADNVLRTEDGLHVIDYKRNTRGVLSSGTADYLGEHLDGGAHEPKRVRNAFQTAVYIEGVKNEPFYEDGMEVQFSFYGLLNRTSFESTPTGYEVSARGYPRETTEIYEEYHDTIWELIRAAHDGITGEAYEPEPFDFINEEACPDCDYREMCADRLATEVRR</sequence>
<organism evidence="2 3">
    <name type="scientific">Haloplanus rubicundus</name>
    <dbReference type="NCBI Taxonomy" id="1547898"/>
    <lineage>
        <taxon>Archaea</taxon>
        <taxon>Methanobacteriati</taxon>
        <taxon>Methanobacteriota</taxon>
        <taxon>Stenosarchaea group</taxon>
        <taxon>Halobacteria</taxon>
        <taxon>Halobacteriales</taxon>
        <taxon>Haloferacaceae</taxon>
        <taxon>Haloplanus</taxon>
    </lineage>
</organism>
<dbReference type="AlphaFoldDB" id="A0A345E5W8"/>
<dbReference type="RefSeq" id="WP_114586715.1">
    <property type="nucleotide sequence ID" value="NZ_CP031150.1"/>
</dbReference>
<dbReference type="Proteomes" id="UP000253273">
    <property type="component" value="Chromosome"/>
</dbReference>
<reference evidence="2 3" key="1">
    <citation type="submission" date="2018-07" db="EMBL/GenBank/DDBJ databases">
        <title>Genome sequences of Haloplanus sp. CBA1113.</title>
        <authorList>
            <person name="Kim Y.B."/>
            <person name="Roh S.W."/>
        </authorList>
    </citation>
    <scope>NUCLEOTIDE SEQUENCE [LARGE SCALE GENOMIC DNA]</scope>
    <source>
        <strain evidence="2 3">CBA1113</strain>
    </source>
</reference>
<dbReference type="Gene3D" id="3.90.320.10">
    <property type="match status" value="1"/>
</dbReference>
<evidence type="ECO:0000313" key="3">
    <source>
        <dbReference type="Proteomes" id="UP000253273"/>
    </source>
</evidence>
<dbReference type="InterPro" id="IPR038726">
    <property type="entry name" value="PDDEXK_AddAB-type"/>
</dbReference>
<dbReference type="InterPro" id="IPR011604">
    <property type="entry name" value="PDDEXK-like_dom_sf"/>
</dbReference>
<dbReference type="GeneID" id="37284673"/>
<keyword evidence="3" id="KW-1185">Reference proteome</keyword>
<evidence type="ECO:0000313" key="2">
    <source>
        <dbReference type="EMBL" id="AXG07590.1"/>
    </source>
</evidence>
<accession>A0A345E5W8</accession>
<protein>
    <submittedName>
        <fullName evidence="2">PD-(D/E)XK nuclease family protein</fullName>
    </submittedName>
</protein>
<dbReference type="EMBL" id="CP031150">
    <property type="protein sequence ID" value="AXG07590.1"/>
    <property type="molecule type" value="Genomic_DNA"/>
</dbReference>
<dbReference type="Pfam" id="PF12705">
    <property type="entry name" value="PDDEXK_1"/>
    <property type="match status" value="1"/>
</dbReference>
<gene>
    <name evidence="2" type="ORF">DU500_14770</name>
</gene>
<evidence type="ECO:0000259" key="1">
    <source>
        <dbReference type="Pfam" id="PF12705"/>
    </source>
</evidence>
<feature type="domain" description="PD-(D/E)XK endonuclease-like" evidence="1">
    <location>
        <begin position="5"/>
        <end position="291"/>
    </location>
</feature>
<dbReference type="OrthoDB" id="275334at2157"/>
<proteinExistence type="predicted"/>